<dbReference type="PANTHER" id="PTHR13366">
    <property type="entry name" value="MALARIA ANTIGEN-RELATED"/>
    <property type="match status" value="1"/>
</dbReference>
<feature type="domain" description="DUF4042" evidence="1">
    <location>
        <begin position="183"/>
        <end position="344"/>
    </location>
</feature>
<dbReference type="InterPro" id="IPR052107">
    <property type="entry name" value="HEAT6"/>
</dbReference>
<dbReference type="InterPro" id="IPR025283">
    <property type="entry name" value="DUF4042"/>
</dbReference>
<sequence>VRKLLSLRAVLRNSLDDSLICVYIKCLSIFLGKCSTRMAETLHVDSDLLGDDSLLDHFLKSIFDIVKSESLLCIKILLSRYSTSKGGDEEYILQWIFTVCLQFASWPNHKPKTEIIFLKIKKRNAPVVSMGDLNLYAWKPCTSSDENFGCASEQIGLSEFSDSKSDVDYEKIEYKTRTLQNRTRIRAASVFMRIPKIIDSNKLSKYWLTFFPDYCSRPWFTVCKILTQETCFNSRILLLRGMRNWVECNSRMLASAEIPRKAMPFTSLSEKLAQSLLNIHDSLELVVKLERYPSVIAQCIKCLESLARITPYEKIDDDRFFNIFSQCQKYVTDKSKSYPYSLGVILSFLPLSFRVVYERHAQPHSKHLCNGALRPGVSGEFLGPEVNLNVKIKALRLYAVLIPRNLSKNAENTDQRTFIISLTEICLFGADNRSIFPNDMCANPSNLRLACLLLLVEIVKHFRLYIR</sequence>
<reference evidence="3" key="1">
    <citation type="submission" date="2022-11" db="UniProtKB">
        <authorList>
            <consortium name="WormBaseParasite"/>
        </authorList>
    </citation>
    <scope>IDENTIFICATION</scope>
</reference>
<dbReference type="Pfam" id="PF13251">
    <property type="entry name" value="DUF4042"/>
    <property type="match status" value="1"/>
</dbReference>
<organism evidence="2 3">
    <name type="scientific">Romanomermis culicivorax</name>
    <name type="common">Nematode worm</name>
    <dbReference type="NCBI Taxonomy" id="13658"/>
    <lineage>
        <taxon>Eukaryota</taxon>
        <taxon>Metazoa</taxon>
        <taxon>Ecdysozoa</taxon>
        <taxon>Nematoda</taxon>
        <taxon>Enoplea</taxon>
        <taxon>Dorylaimia</taxon>
        <taxon>Mermithida</taxon>
        <taxon>Mermithoidea</taxon>
        <taxon>Mermithidae</taxon>
        <taxon>Romanomermis</taxon>
    </lineage>
</organism>
<dbReference type="WBParaSite" id="nRc.2.0.1.t45579-RA">
    <property type="protein sequence ID" value="nRc.2.0.1.t45579-RA"/>
    <property type="gene ID" value="nRc.2.0.1.g45579"/>
</dbReference>
<protein>
    <submittedName>
        <fullName evidence="3">DUF4042 domain-containing protein</fullName>
    </submittedName>
</protein>
<accession>A0A915L394</accession>
<proteinExistence type="predicted"/>
<dbReference type="PANTHER" id="PTHR13366:SF0">
    <property type="entry name" value="HEAT REPEAT-CONTAINING PROTEIN 6"/>
    <property type="match status" value="1"/>
</dbReference>
<dbReference type="Proteomes" id="UP000887565">
    <property type="component" value="Unplaced"/>
</dbReference>
<dbReference type="AlphaFoldDB" id="A0A915L394"/>
<evidence type="ECO:0000259" key="1">
    <source>
        <dbReference type="Pfam" id="PF13251"/>
    </source>
</evidence>
<keyword evidence="2" id="KW-1185">Reference proteome</keyword>
<evidence type="ECO:0000313" key="3">
    <source>
        <dbReference type="WBParaSite" id="nRc.2.0.1.t45579-RA"/>
    </source>
</evidence>
<evidence type="ECO:0000313" key="2">
    <source>
        <dbReference type="Proteomes" id="UP000887565"/>
    </source>
</evidence>
<name>A0A915L394_ROMCU</name>